<accession>A0A5S4ZPX4</accession>
<feature type="compositionally biased region" description="Basic and acidic residues" evidence="1">
    <location>
        <begin position="1"/>
        <end position="16"/>
    </location>
</feature>
<gene>
    <name evidence="2" type="ORF">LX24_02082</name>
</gene>
<evidence type="ECO:0000313" key="3">
    <source>
        <dbReference type="Proteomes" id="UP000323166"/>
    </source>
</evidence>
<dbReference type="AlphaFoldDB" id="A0A5S4ZPX4"/>
<feature type="region of interest" description="Disordered" evidence="1">
    <location>
        <begin position="1"/>
        <end position="24"/>
    </location>
</feature>
<dbReference type="Proteomes" id="UP000323166">
    <property type="component" value="Unassembled WGS sequence"/>
</dbReference>
<keyword evidence="3" id="KW-1185">Reference proteome</keyword>
<protein>
    <submittedName>
        <fullName evidence="2">Uncharacterized protein</fullName>
    </submittedName>
</protein>
<dbReference type="EMBL" id="VNHM01000011">
    <property type="protein sequence ID" value="TYO94829.1"/>
    <property type="molecule type" value="Genomic_DNA"/>
</dbReference>
<sequence>MDHAVRKEVYDAEGEKVSGSSKTGEPLTSYRGFNPLCFAGLSKSPRVFFRTYLIIESGINADNTIS</sequence>
<organism evidence="2 3">
    <name type="scientific">Desulfallas thermosapovorans DSM 6562</name>
    <dbReference type="NCBI Taxonomy" id="1121431"/>
    <lineage>
        <taxon>Bacteria</taxon>
        <taxon>Bacillati</taxon>
        <taxon>Bacillota</taxon>
        <taxon>Clostridia</taxon>
        <taxon>Eubacteriales</taxon>
        <taxon>Desulfallaceae</taxon>
        <taxon>Desulfallas</taxon>
    </lineage>
</organism>
<comment type="caution">
    <text evidence="2">The sequence shown here is derived from an EMBL/GenBank/DDBJ whole genome shotgun (WGS) entry which is preliminary data.</text>
</comment>
<evidence type="ECO:0000313" key="2">
    <source>
        <dbReference type="EMBL" id="TYO94829.1"/>
    </source>
</evidence>
<name>A0A5S4ZPX4_9FIRM</name>
<evidence type="ECO:0000256" key="1">
    <source>
        <dbReference type="SAM" id="MobiDB-lite"/>
    </source>
</evidence>
<proteinExistence type="predicted"/>
<reference evidence="2 3" key="1">
    <citation type="submission" date="2019-07" db="EMBL/GenBank/DDBJ databases">
        <title>Genomic Encyclopedia of Type Strains, Phase I: the one thousand microbial genomes (KMG-I) project.</title>
        <authorList>
            <person name="Kyrpides N."/>
        </authorList>
    </citation>
    <scope>NUCLEOTIDE SEQUENCE [LARGE SCALE GENOMIC DNA]</scope>
    <source>
        <strain evidence="2 3">DSM 6562</strain>
    </source>
</reference>